<evidence type="ECO:0000313" key="7">
    <source>
        <dbReference type="EMBL" id="KAK6640647.1"/>
    </source>
</evidence>
<comment type="caution">
    <text evidence="7">The sequence shown here is derived from an EMBL/GenBank/DDBJ whole genome shotgun (WGS) entry which is preliminary data.</text>
</comment>
<dbReference type="InterPro" id="IPR000734">
    <property type="entry name" value="TAG_lipase"/>
</dbReference>
<dbReference type="PANTHER" id="PTHR11610">
    <property type="entry name" value="LIPASE"/>
    <property type="match status" value="1"/>
</dbReference>
<evidence type="ECO:0000256" key="4">
    <source>
        <dbReference type="RuleBase" id="RU004262"/>
    </source>
</evidence>
<comment type="subcellular location">
    <subcellularLocation>
        <location evidence="1">Secreted</location>
    </subcellularLocation>
</comment>
<reference evidence="7 8" key="1">
    <citation type="submission" date="2023-09" db="EMBL/GenBank/DDBJ databases">
        <title>Genomes of two closely related lineages of the louse Polyplax serrata with different host specificities.</title>
        <authorList>
            <person name="Martinu J."/>
            <person name="Tarabai H."/>
            <person name="Stefka J."/>
            <person name="Hypsa V."/>
        </authorList>
    </citation>
    <scope>NUCLEOTIDE SEQUENCE [LARGE SCALE GENOMIC DNA]</scope>
    <source>
        <strain evidence="7">98ZLc_SE</strain>
    </source>
</reference>
<feature type="domain" description="Lipase" evidence="6">
    <location>
        <begin position="100"/>
        <end position="385"/>
    </location>
</feature>
<evidence type="ECO:0000256" key="1">
    <source>
        <dbReference type="ARBA" id="ARBA00004613"/>
    </source>
</evidence>
<dbReference type="InterPro" id="IPR033906">
    <property type="entry name" value="Lipase_N"/>
</dbReference>
<dbReference type="Proteomes" id="UP001359485">
    <property type="component" value="Unassembled WGS sequence"/>
</dbReference>
<proteinExistence type="inferred from homology"/>
<feature type="transmembrane region" description="Helical" evidence="5">
    <location>
        <begin position="6"/>
        <end position="25"/>
    </location>
</feature>
<dbReference type="Pfam" id="PF00151">
    <property type="entry name" value="Lipase"/>
    <property type="match status" value="1"/>
</dbReference>
<keyword evidence="3" id="KW-0964">Secreted</keyword>
<dbReference type="SUPFAM" id="SSF53474">
    <property type="entry name" value="alpha/beta-Hydrolases"/>
    <property type="match status" value="1"/>
</dbReference>
<name>A0ABR1BF98_POLSC</name>
<evidence type="ECO:0000256" key="2">
    <source>
        <dbReference type="ARBA" id="ARBA00010701"/>
    </source>
</evidence>
<keyword evidence="8" id="KW-1185">Reference proteome</keyword>
<keyword evidence="5" id="KW-1133">Transmembrane helix</keyword>
<evidence type="ECO:0000313" key="8">
    <source>
        <dbReference type="Proteomes" id="UP001359485"/>
    </source>
</evidence>
<gene>
    <name evidence="7" type="ORF">RUM44_012344</name>
</gene>
<dbReference type="CDD" id="cd00707">
    <property type="entry name" value="Pancreat_lipase_like"/>
    <property type="match status" value="1"/>
</dbReference>
<keyword evidence="5" id="KW-0812">Transmembrane</keyword>
<dbReference type="InterPro" id="IPR013818">
    <property type="entry name" value="Lipase"/>
</dbReference>
<dbReference type="Gene3D" id="3.40.50.1820">
    <property type="entry name" value="alpha/beta hydrolase"/>
    <property type="match status" value="1"/>
</dbReference>
<protein>
    <recommendedName>
        <fullName evidence="6">Lipase domain-containing protein</fullName>
    </recommendedName>
</protein>
<dbReference type="InterPro" id="IPR029058">
    <property type="entry name" value="AB_hydrolase_fold"/>
</dbReference>
<comment type="similarity">
    <text evidence="2 4">Belongs to the AB hydrolase superfamily. Lipase family.</text>
</comment>
<sequence length="394" mass="43576">MEPIGYITLVLLIFVISIGLSGNIARGKAIDEDDEDSMSKYVAQDEINEFKHRLHMFGEEYGKSWLVMPNGDGEPNFAFISDAELENLIEDGDGRSENDLARATNENISKSVKFYFYTKDSRDGVEITPEDLKEIEFDSSRPTKIITHGWMASSKSSAVADIRDAYLDHQDVNVIGVDWSDIANNFWYPTPASKTDDVGKYLGNLIDELVTQKNANYDNIHLVGHSLGAHVSGFAGSSTQGKIGRITGLDPALPGFQFSTYVKVPEERLDRGDADFVDVIHTCAGVLGMSITVGHADFFPNGGSPFQPGCKEKTLPTSTQACSHGRSHELFAESIKHKNFKAVGCSDWEHFKDKKCKNIYTNMGEYATRDIRGAFYLKTEGNSPFALGLNGTFY</sequence>
<evidence type="ECO:0000259" key="6">
    <source>
        <dbReference type="Pfam" id="PF00151"/>
    </source>
</evidence>
<organism evidence="7 8">
    <name type="scientific">Polyplax serrata</name>
    <name type="common">Common mouse louse</name>
    <dbReference type="NCBI Taxonomy" id="468196"/>
    <lineage>
        <taxon>Eukaryota</taxon>
        <taxon>Metazoa</taxon>
        <taxon>Ecdysozoa</taxon>
        <taxon>Arthropoda</taxon>
        <taxon>Hexapoda</taxon>
        <taxon>Insecta</taxon>
        <taxon>Pterygota</taxon>
        <taxon>Neoptera</taxon>
        <taxon>Paraneoptera</taxon>
        <taxon>Psocodea</taxon>
        <taxon>Troctomorpha</taxon>
        <taxon>Phthiraptera</taxon>
        <taxon>Anoplura</taxon>
        <taxon>Polyplacidae</taxon>
        <taxon>Polyplax</taxon>
    </lineage>
</organism>
<evidence type="ECO:0000256" key="5">
    <source>
        <dbReference type="SAM" id="Phobius"/>
    </source>
</evidence>
<dbReference type="PRINTS" id="PR00821">
    <property type="entry name" value="TAGLIPASE"/>
</dbReference>
<accession>A0ABR1BF98</accession>
<keyword evidence="5" id="KW-0472">Membrane</keyword>
<dbReference type="EMBL" id="JAWJWF010000001">
    <property type="protein sequence ID" value="KAK6640647.1"/>
    <property type="molecule type" value="Genomic_DNA"/>
</dbReference>
<evidence type="ECO:0000256" key="3">
    <source>
        <dbReference type="ARBA" id="ARBA00022525"/>
    </source>
</evidence>